<accession>G8TZK0</accession>
<dbReference type="STRING" id="679936.Sulac_1745"/>
<proteinExistence type="predicted"/>
<dbReference type="EMBL" id="CP003179">
    <property type="protein sequence ID" value="AEW05240.1"/>
    <property type="molecule type" value="Genomic_DNA"/>
</dbReference>
<protein>
    <submittedName>
        <fullName evidence="1">Uncharacterized protein</fullName>
    </submittedName>
</protein>
<reference evidence="1 2" key="2">
    <citation type="journal article" date="2012" name="Stand. Genomic Sci.">
        <title>Complete genome sequence of the moderately thermophilic mineral-sulfide-oxidizing firmicute Sulfobacillus acidophilus type strain (NAL(T)).</title>
        <authorList>
            <person name="Anderson I."/>
            <person name="Chertkov O."/>
            <person name="Chen A."/>
            <person name="Saunders E."/>
            <person name="Lapidus A."/>
            <person name="Nolan M."/>
            <person name="Lucas S."/>
            <person name="Hammon N."/>
            <person name="Deshpande S."/>
            <person name="Cheng J.F."/>
            <person name="Han C."/>
            <person name="Tapia R."/>
            <person name="Goodwin L.A."/>
            <person name="Pitluck S."/>
            <person name="Liolios K."/>
            <person name="Pagani I."/>
            <person name="Ivanova N."/>
            <person name="Mikhailova N."/>
            <person name="Pati A."/>
            <person name="Palaniappan K."/>
            <person name="Land M."/>
            <person name="Pan C."/>
            <person name="Rohde M."/>
            <person name="Pukall R."/>
            <person name="Goker M."/>
            <person name="Detter J.C."/>
            <person name="Woyke T."/>
            <person name="Bristow J."/>
            <person name="Eisen J.A."/>
            <person name="Markowitz V."/>
            <person name="Hugenholtz P."/>
            <person name="Kyrpides N.C."/>
            <person name="Klenk H.P."/>
            <person name="Mavromatis K."/>
        </authorList>
    </citation>
    <scope>NUCLEOTIDE SEQUENCE [LARGE SCALE GENOMIC DNA]</scope>
    <source>
        <strain evidence="2">ATCC 700253 / DSM 10332 / NAL</strain>
    </source>
</reference>
<evidence type="ECO:0000313" key="1">
    <source>
        <dbReference type="EMBL" id="AEW05240.1"/>
    </source>
</evidence>
<dbReference type="AlphaFoldDB" id="G8TZK0"/>
<sequence length="177" mass="19849">MTRTDALAKFYEIWDNLRIWSRMEKLWRRGVAPTGLGKPLHRCEEYSTGGTRMRHRWIPVAILALGTTACGSNLGTAIPQPLWPSTQQWVDEHAHPAAKVVFIGTSNHPSAPGFYGTSVFNTDTAVEFSVNSTHVRVPRYAMVDVTVSVKPPHGVVAVSYELLHSHVWQTIFRKKVT</sequence>
<dbReference type="KEGG" id="sap:Sulac_1745"/>
<name>G8TZK0_SULAD</name>
<evidence type="ECO:0000313" key="2">
    <source>
        <dbReference type="Proteomes" id="UP000005439"/>
    </source>
</evidence>
<organism evidence="1 2">
    <name type="scientific">Sulfobacillus acidophilus (strain ATCC 700253 / DSM 10332 / NAL)</name>
    <dbReference type="NCBI Taxonomy" id="679936"/>
    <lineage>
        <taxon>Bacteria</taxon>
        <taxon>Bacillati</taxon>
        <taxon>Bacillota</taxon>
        <taxon>Clostridia</taxon>
        <taxon>Eubacteriales</taxon>
        <taxon>Clostridiales Family XVII. Incertae Sedis</taxon>
        <taxon>Sulfobacillus</taxon>
    </lineage>
</organism>
<dbReference type="Proteomes" id="UP000005439">
    <property type="component" value="Chromosome"/>
</dbReference>
<reference evidence="2" key="1">
    <citation type="submission" date="2011-12" db="EMBL/GenBank/DDBJ databases">
        <title>The complete genome of chromosome of Sulfobacillus acidophilus DSM 10332.</title>
        <authorList>
            <person name="Lucas S."/>
            <person name="Han J."/>
            <person name="Lapidus A."/>
            <person name="Bruce D."/>
            <person name="Goodwin L."/>
            <person name="Pitluck S."/>
            <person name="Peters L."/>
            <person name="Kyrpides N."/>
            <person name="Mavromatis K."/>
            <person name="Ivanova N."/>
            <person name="Mikhailova N."/>
            <person name="Chertkov O."/>
            <person name="Saunders E."/>
            <person name="Detter J.C."/>
            <person name="Tapia R."/>
            <person name="Han C."/>
            <person name="Land M."/>
            <person name="Hauser L."/>
            <person name="Markowitz V."/>
            <person name="Cheng J.-F."/>
            <person name="Hugenholtz P."/>
            <person name="Woyke T."/>
            <person name="Wu D."/>
            <person name="Pukall R."/>
            <person name="Gehrich-Schroeter G."/>
            <person name="Schneider S."/>
            <person name="Klenk H.-P."/>
            <person name="Eisen J.A."/>
        </authorList>
    </citation>
    <scope>NUCLEOTIDE SEQUENCE [LARGE SCALE GENOMIC DNA]</scope>
    <source>
        <strain evidence="2">ATCC 700253 / DSM 10332 / NAL</strain>
    </source>
</reference>
<dbReference type="HOGENOM" id="CLU_1517164_0_0_9"/>
<keyword evidence="2" id="KW-1185">Reference proteome</keyword>
<dbReference type="PATRIC" id="fig|679936.5.peg.1809"/>
<gene>
    <name evidence="1" type="ordered locus">Sulac_1745</name>
</gene>